<keyword evidence="1" id="KW-0472">Membrane</keyword>
<name>A0A2Z6NNH9_TRISU</name>
<keyword evidence="1" id="KW-0812">Transmembrane</keyword>
<dbReference type="EMBL" id="DF974103">
    <property type="protein sequence ID" value="GAU45156.1"/>
    <property type="molecule type" value="Genomic_DNA"/>
</dbReference>
<sequence>MSMPPESVFPGSRRMPREIDFLGRFFHHPDHRSFWQRLHIYERVMVIISLLVGAAALAALIYWVIYPRIIQLWQWWHSPQARSHTIVPLPAAIELQPPPILWTCGHWKKKDNCLIEEDIILNKELRNLY</sequence>
<proteinExistence type="predicted"/>
<evidence type="ECO:0000313" key="3">
    <source>
        <dbReference type="Proteomes" id="UP000242715"/>
    </source>
</evidence>
<keyword evidence="1" id="KW-1133">Transmembrane helix</keyword>
<gene>
    <name evidence="2" type="ORF">TSUD_253890</name>
</gene>
<evidence type="ECO:0000313" key="2">
    <source>
        <dbReference type="EMBL" id="GAU45156.1"/>
    </source>
</evidence>
<accession>A0A2Z6NNH9</accession>
<dbReference type="Proteomes" id="UP000242715">
    <property type="component" value="Unassembled WGS sequence"/>
</dbReference>
<keyword evidence="3" id="KW-1185">Reference proteome</keyword>
<evidence type="ECO:0000256" key="1">
    <source>
        <dbReference type="SAM" id="Phobius"/>
    </source>
</evidence>
<reference evidence="3" key="1">
    <citation type="journal article" date="2017" name="Front. Plant Sci.">
        <title>Climate Clever Clovers: New Paradigm to Reduce the Environmental Footprint of Ruminants by Breeding Low Methanogenic Forages Utilizing Haplotype Variation.</title>
        <authorList>
            <person name="Kaur P."/>
            <person name="Appels R."/>
            <person name="Bayer P.E."/>
            <person name="Keeble-Gagnere G."/>
            <person name="Wang J."/>
            <person name="Hirakawa H."/>
            <person name="Shirasawa K."/>
            <person name="Vercoe P."/>
            <person name="Stefanova K."/>
            <person name="Durmic Z."/>
            <person name="Nichols P."/>
            <person name="Revell C."/>
            <person name="Isobe S.N."/>
            <person name="Edwards D."/>
            <person name="Erskine W."/>
        </authorList>
    </citation>
    <scope>NUCLEOTIDE SEQUENCE [LARGE SCALE GENOMIC DNA]</scope>
    <source>
        <strain evidence="3">cv. Daliak</strain>
    </source>
</reference>
<feature type="transmembrane region" description="Helical" evidence="1">
    <location>
        <begin position="44"/>
        <end position="65"/>
    </location>
</feature>
<protein>
    <submittedName>
        <fullName evidence="2">Uncharacterized protein</fullName>
    </submittedName>
</protein>
<dbReference type="AlphaFoldDB" id="A0A2Z6NNH9"/>
<dbReference type="OrthoDB" id="10326125at2759"/>
<organism evidence="2 3">
    <name type="scientific">Trifolium subterraneum</name>
    <name type="common">Subterranean clover</name>
    <dbReference type="NCBI Taxonomy" id="3900"/>
    <lineage>
        <taxon>Eukaryota</taxon>
        <taxon>Viridiplantae</taxon>
        <taxon>Streptophyta</taxon>
        <taxon>Embryophyta</taxon>
        <taxon>Tracheophyta</taxon>
        <taxon>Spermatophyta</taxon>
        <taxon>Magnoliopsida</taxon>
        <taxon>eudicotyledons</taxon>
        <taxon>Gunneridae</taxon>
        <taxon>Pentapetalae</taxon>
        <taxon>rosids</taxon>
        <taxon>fabids</taxon>
        <taxon>Fabales</taxon>
        <taxon>Fabaceae</taxon>
        <taxon>Papilionoideae</taxon>
        <taxon>50 kb inversion clade</taxon>
        <taxon>NPAAA clade</taxon>
        <taxon>Hologalegina</taxon>
        <taxon>IRL clade</taxon>
        <taxon>Trifolieae</taxon>
        <taxon>Trifolium</taxon>
    </lineage>
</organism>